<proteinExistence type="predicted"/>
<feature type="domain" description="TauD/TfdA-like" evidence="1">
    <location>
        <begin position="237"/>
        <end position="481"/>
    </location>
</feature>
<comment type="caution">
    <text evidence="2">The sequence shown here is derived from an EMBL/GenBank/DDBJ whole genome shotgun (WGS) entry which is preliminary data.</text>
</comment>
<dbReference type="AlphaFoldDB" id="A0A8I2ZF96"/>
<protein>
    <submittedName>
        <fullName evidence="2">Taurine hydroxylase-like protein SAT17 like</fullName>
    </submittedName>
</protein>
<dbReference type="InterPro" id="IPR003819">
    <property type="entry name" value="TauD/TfdA-like"/>
</dbReference>
<gene>
    <name evidence="2" type="ORF">HYQ45_012150</name>
</gene>
<dbReference type="InterPro" id="IPR050411">
    <property type="entry name" value="AlphaKG_dependent_hydroxylases"/>
</dbReference>
<accession>A0A8I2ZF96</accession>
<organism evidence="2 3">
    <name type="scientific">Verticillium longisporum</name>
    <name type="common">Verticillium dahliae var. longisporum</name>
    <dbReference type="NCBI Taxonomy" id="100787"/>
    <lineage>
        <taxon>Eukaryota</taxon>
        <taxon>Fungi</taxon>
        <taxon>Dikarya</taxon>
        <taxon>Ascomycota</taxon>
        <taxon>Pezizomycotina</taxon>
        <taxon>Sordariomycetes</taxon>
        <taxon>Hypocreomycetidae</taxon>
        <taxon>Glomerellales</taxon>
        <taxon>Plectosphaerellaceae</taxon>
        <taxon>Verticillium</taxon>
    </lineage>
</organism>
<dbReference type="PANTHER" id="PTHR10696:SF49">
    <property type="entry name" value="TAUD_TFDA-LIKE DOMAIN-CONTAINING PROTEIN"/>
    <property type="match status" value="1"/>
</dbReference>
<reference evidence="2" key="1">
    <citation type="journal article" date="2021" name="Mol. Plant Pathol.">
        <title>A 20-kb lineage-specific genomic region tames virulence in pathogenic amphidiploid Verticillium longisporum.</title>
        <authorList>
            <person name="Harting R."/>
            <person name="Starke J."/>
            <person name="Kusch H."/>
            <person name="Poggeler S."/>
            <person name="Maurus I."/>
            <person name="Schluter R."/>
            <person name="Landesfeind M."/>
            <person name="Bulla I."/>
            <person name="Nowrousian M."/>
            <person name="de Jonge R."/>
            <person name="Stahlhut G."/>
            <person name="Hoff K.J."/>
            <person name="Asshauer K.P."/>
            <person name="Thurmer A."/>
            <person name="Stanke M."/>
            <person name="Daniel R."/>
            <person name="Morgenstern B."/>
            <person name="Thomma B.P.H.J."/>
            <person name="Kronstad J.W."/>
            <person name="Braus-Stromeyer S.A."/>
            <person name="Braus G.H."/>
        </authorList>
    </citation>
    <scope>NUCLEOTIDE SEQUENCE</scope>
    <source>
        <strain evidence="2">Vl32</strain>
    </source>
</reference>
<sequence>MPFFYLPASQDSLSRFAPGLGSASTRLLYYLPRLAFHALGRGPNTWTGRPRRLLCNAPCRKLNSHLLPSSLPEFEPQKKPFLDRAKAEVLVPCFRVRVVMDVLLENVKDHTQPLFMTAELLHCIDHSIFSVPFPSAHAQTSSVTAATMSFKIAGPALGYSQMEFKDHGCNGPAADMPGLPGGFPSVLNTESSWTGQDFSLDSHKSILNLSAADIKELENALETFKNSGQDGGNVTRDTFKLPVLGDTLRQVSQDVNSGRGFAVVRGLDPRKYCVEDLTLLYLGIQVYIANEQGRQDKKGNMLVHIIADNSTAQHAEHHRHSTSSITFHNEEAGDVVSWLTRSTAIAGGKCIIASGHTVYNVLANTRPDIIRTLARSDWPFAYPRFHCRPILFNHQGKVIINFGRAPLLGSAAHPRPEHLPALSARQVEALDAVEAIAQATQLEIQTQAGDMHFINNLVVLHRREGFVNGEGSHEKRHLVRMILRDSQLGWAIPDELKRDWFDAFEKDADRAWHLEPMPEGFFPLRINTN</sequence>
<evidence type="ECO:0000313" key="3">
    <source>
        <dbReference type="Proteomes" id="UP000689129"/>
    </source>
</evidence>
<dbReference type="Pfam" id="PF02668">
    <property type="entry name" value="TauD"/>
    <property type="match status" value="1"/>
</dbReference>
<dbReference type="PANTHER" id="PTHR10696">
    <property type="entry name" value="GAMMA-BUTYROBETAINE HYDROXYLASE-RELATED"/>
    <property type="match status" value="1"/>
</dbReference>
<name>A0A8I2ZF96_VERLO</name>
<evidence type="ECO:0000313" key="2">
    <source>
        <dbReference type="EMBL" id="KAG7128115.1"/>
    </source>
</evidence>
<dbReference type="Proteomes" id="UP000689129">
    <property type="component" value="Unassembled WGS sequence"/>
</dbReference>
<dbReference type="OrthoDB" id="5224680at2759"/>
<evidence type="ECO:0000259" key="1">
    <source>
        <dbReference type="Pfam" id="PF02668"/>
    </source>
</evidence>
<dbReference type="EMBL" id="JAEMWZ010000277">
    <property type="protein sequence ID" value="KAG7128115.1"/>
    <property type="molecule type" value="Genomic_DNA"/>
</dbReference>
<dbReference type="GO" id="GO:0016491">
    <property type="term" value="F:oxidoreductase activity"/>
    <property type="evidence" value="ECO:0007669"/>
    <property type="project" value="InterPro"/>
</dbReference>